<evidence type="ECO:0000256" key="1">
    <source>
        <dbReference type="SAM" id="Coils"/>
    </source>
</evidence>
<feature type="transmembrane region" description="Helical" evidence="2">
    <location>
        <begin position="6"/>
        <end position="24"/>
    </location>
</feature>
<keyword evidence="2" id="KW-0472">Membrane</keyword>
<proteinExistence type="predicted"/>
<keyword evidence="1" id="KW-0175">Coiled coil</keyword>
<keyword evidence="2" id="KW-1133">Transmembrane helix</keyword>
<organism evidence="3 4">
    <name type="scientific">Candidatus Faecalibacterium intestinigallinarum</name>
    <dbReference type="NCBI Taxonomy" id="2838581"/>
    <lineage>
        <taxon>Bacteria</taxon>
        <taxon>Bacillati</taxon>
        <taxon>Bacillota</taxon>
        <taxon>Clostridia</taxon>
        <taxon>Eubacteriales</taxon>
        <taxon>Oscillospiraceae</taxon>
        <taxon>Faecalibacterium</taxon>
    </lineage>
</organism>
<sequence length="98" mass="10814">MDSTTAAILAAIITGGLSLVGVILSNRAASSRMQAQLEKQQAITDTKLEELTREVQRHNNFAERIPTLETKLKADEHRIADLEDTAQRLEALHTHPAE</sequence>
<accession>A0A9D1TVX9</accession>
<keyword evidence="2" id="KW-0812">Transmembrane</keyword>
<evidence type="ECO:0000313" key="4">
    <source>
        <dbReference type="Proteomes" id="UP000823933"/>
    </source>
</evidence>
<evidence type="ECO:0000313" key="3">
    <source>
        <dbReference type="EMBL" id="HIW08372.1"/>
    </source>
</evidence>
<gene>
    <name evidence="3" type="ORF">H9890_03090</name>
</gene>
<feature type="coiled-coil region" evidence="1">
    <location>
        <begin position="34"/>
        <end position="92"/>
    </location>
</feature>
<reference evidence="3" key="1">
    <citation type="journal article" date="2021" name="PeerJ">
        <title>Extensive microbial diversity within the chicken gut microbiome revealed by metagenomics and culture.</title>
        <authorList>
            <person name="Gilroy R."/>
            <person name="Ravi A."/>
            <person name="Getino M."/>
            <person name="Pursley I."/>
            <person name="Horton D.L."/>
            <person name="Alikhan N.F."/>
            <person name="Baker D."/>
            <person name="Gharbi K."/>
            <person name="Hall N."/>
            <person name="Watson M."/>
            <person name="Adriaenssens E.M."/>
            <person name="Foster-Nyarko E."/>
            <person name="Jarju S."/>
            <person name="Secka A."/>
            <person name="Antonio M."/>
            <person name="Oren A."/>
            <person name="Chaudhuri R.R."/>
            <person name="La Ragione R."/>
            <person name="Hildebrand F."/>
            <person name="Pallen M.J."/>
        </authorList>
    </citation>
    <scope>NUCLEOTIDE SEQUENCE</scope>
    <source>
        <strain evidence="3">ChiHcolR34-3080</strain>
    </source>
</reference>
<comment type="caution">
    <text evidence="3">The sequence shown here is derived from an EMBL/GenBank/DDBJ whole genome shotgun (WGS) entry which is preliminary data.</text>
</comment>
<reference evidence="3" key="2">
    <citation type="submission" date="2021-04" db="EMBL/GenBank/DDBJ databases">
        <authorList>
            <person name="Gilroy R."/>
        </authorList>
    </citation>
    <scope>NUCLEOTIDE SEQUENCE</scope>
    <source>
        <strain evidence="3">ChiHcolR34-3080</strain>
    </source>
</reference>
<dbReference type="AlphaFoldDB" id="A0A9D1TVX9"/>
<evidence type="ECO:0000256" key="2">
    <source>
        <dbReference type="SAM" id="Phobius"/>
    </source>
</evidence>
<dbReference type="EMBL" id="DXHQ01000037">
    <property type="protein sequence ID" value="HIW08372.1"/>
    <property type="molecule type" value="Genomic_DNA"/>
</dbReference>
<name>A0A9D1TVX9_9FIRM</name>
<protein>
    <submittedName>
        <fullName evidence="3">Uncharacterized protein</fullName>
    </submittedName>
</protein>
<dbReference type="Proteomes" id="UP000823933">
    <property type="component" value="Unassembled WGS sequence"/>
</dbReference>